<gene>
    <name evidence="1" type="ORF">SAMN05444406_1543</name>
</gene>
<evidence type="ECO:0000313" key="2">
    <source>
        <dbReference type="Proteomes" id="UP000198577"/>
    </source>
</evidence>
<sequence length="222" mass="24071">MTVCSNATGFGLICVIVNFGVGSKVLQTAKKHGMTGGTVFLGRGTVKSHVLELLGITDERKEIVVMAADRKTADEVAEFLNEHFHFEKPHHGIAFTMPVCDIIGSTVYKHDEIHMEGSEDKVSYNLVVTIVDRGKGEEVVEASRKAGAKGATIVNARGAGIHETSKVFAMEIEPEKEMVLILAKSDIAEAVVSSIREHLEIDQPGKGIIFVQSVNKTYGLHE</sequence>
<dbReference type="SUPFAM" id="SSF54913">
    <property type="entry name" value="GlnB-like"/>
    <property type="match status" value="2"/>
</dbReference>
<dbReference type="Proteomes" id="UP000198577">
    <property type="component" value="Unassembled WGS sequence"/>
</dbReference>
<evidence type="ECO:0000313" key="1">
    <source>
        <dbReference type="EMBL" id="SFQ45602.1"/>
    </source>
</evidence>
<dbReference type="OrthoDB" id="9803021at2"/>
<dbReference type="SMART" id="SM00938">
    <property type="entry name" value="P-II"/>
    <property type="match status" value="1"/>
</dbReference>
<dbReference type="EMBL" id="FOXR01000054">
    <property type="protein sequence ID" value="SFQ45602.1"/>
    <property type="molecule type" value="Genomic_DNA"/>
</dbReference>
<keyword evidence="2" id="KW-1185">Reference proteome</keyword>
<dbReference type="InterPro" id="IPR002187">
    <property type="entry name" value="N-reg_PII"/>
</dbReference>
<dbReference type="InterPro" id="IPR011322">
    <property type="entry name" value="N-reg_PII-like_a/b"/>
</dbReference>
<dbReference type="Gene3D" id="3.30.70.120">
    <property type="match status" value="2"/>
</dbReference>
<protein>
    <submittedName>
        <fullName evidence="1">Nitrogen regulatory protein P-II family</fullName>
    </submittedName>
</protein>
<dbReference type="GO" id="GO:0006808">
    <property type="term" value="P:regulation of nitrogen utilization"/>
    <property type="evidence" value="ECO:0007669"/>
    <property type="project" value="InterPro"/>
</dbReference>
<reference evidence="1 2" key="1">
    <citation type="submission" date="2016-10" db="EMBL/GenBank/DDBJ databases">
        <authorList>
            <person name="de Groot N.N."/>
        </authorList>
    </citation>
    <scope>NUCLEOTIDE SEQUENCE [LARGE SCALE GENOMIC DNA]</scope>
    <source>
        <strain evidence="1 2">DSM 20678</strain>
    </source>
</reference>
<name>A0A1I5YN70_9FIRM</name>
<dbReference type="GO" id="GO:0030234">
    <property type="term" value="F:enzyme regulator activity"/>
    <property type="evidence" value="ECO:0007669"/>
    <property type="project" value="InterPro"/>
</dbReference>
<organism evidence="1 2">
    <name type="scientific">Caldicoprobacter faecalis</name>
    <dbReference type="NCBI Taxonomy" id="937334"/>
    <lineage>
        <taxon>Bacteria</taxon>
        <taxon>Bacillati</taxon>
        <taxon>Bacillota</taxon>
        <taxon>Clostridia</taxon>
        <taxon>Caldicoprobacterales</taxon>
        <taxon>Caldicoprobacteraceae</taxon>
        <taxon>Caldicoprobacter</taxon>
    </lineage>
</organism>
<dbReference type="InterPro" id="IPR015867">
    <property type="entry name" value="N-reg_PII/ATP_PRibTrfase_C"/>
</dbReference>
<dbReference type="RefSeq" id="WP_092282858.1">
    <property type="nucleotide sequence ID" value="NZ_FOXR01000054.1"/>
</dbReference>
<dbReference type="PROSITE" id="PS51343">
    <property type="entry name" value="PII_GLNB_DOM"/>
    <property type="match status" value="1"/>
</dbReference>
<dbReference type="AlphaFoldDB" id="A0A1I5YN70"/>
<dbReference type="STRING" id="937334.SAMN05444406_1543"/>
<proteinExistence type="predicted"/>
<dbReference type="Pfam" id="PF00543">
    <property type="entry name" value="P-II"/>
    <property type="match status" value="1"/>
</dbReference>
<accession>A0A1I5YN70</accession>